<accession>A0A8X6TL03</accession>
<gene>
    <name evidence="1" type="ORF">NPIL_505321</name>
</gene>
<dbReference type="Proteomes" id="UP000887013">
    <property type="component" value="Unassembled WGS sequence"/>
</dbReference>
<protein>
    <submittedName>
        <fullName evidence="1">Uncharacterized protein</fullName>
    </submittedName>
</protein>
<dbReference type="EMBL" id="BMAW01106002">
    <property type="protein sequence ID" value="GFT22027.1"/>
    <property type="molecule type" value="Genomic_DNA"/>
</dbReference>
<name>A0A8X6TL03_NEPPI</name>
<evidence type="ECO:0000313" key="1">
    <source>
        <dbReference type="EMBL" id="GFT22027.1"/>
    </source>
</evidence>
<organism evidence="1 2">
    <name type="scientific">Nephila pilipes</name>
    <name type="common">Giant wood spider</name>
    <name type="synonym">Nephila maculata</name>
    <dbReference type="NCBI Taxonomy" id="299642"/>
    <lineage>
        <taxon>Eukaryota</taxon>
        <taxon>Metazoa</taxon>
        <taxon>Ecdysozoa</taxon>
        <taxon>Arthropoda</taxon>
        <taxon>Chelicerata</taxon>
        <taxon>Arachnida</taxon>
        <taxon>Araneae</taxon>
        <taxon>Araneomorphae</taxon>
        <taxon>Entelegynae</taxon>
        <taxon>Araneoidea</taxon>
        <taxon>Nephilidae</taxon>
        <taxon>Nephila</taxon>
    </lineage>
</organism>
<dbReference type="AlphaFoldDB" id="A0A8X6TL03"/>
<keyword evidence="2" id="KW-1185">Reference proteome</keyword>
<sequence length="131" mass="15411">MERISSWISIYYQSDHIGIFSIHLGYFIPWSRFPQVLLQIVLIQSKSRSMIFSVLIGYLNDRIIAVDQFNYLDSLFRFRRIPDFSDQNLSINQISASGQVPHRSPPHSGYIHLLIVNYRDVFCQKLIFDLN</sequence>
<comment type="caution">
    <text evidence="1">The sequence shown here is derived from an EMBL/GenBank/DDBJ whole genome shotgun (WGS) entry which is preliminary data.</text>
</comment>
<evidence type="ECO:0000313" key="2">
    <source>
        <dbReference type="Proteomes" id="UP000887013"/>
    </source>
</evidence>
<proteinExistence type="predicted"/>
<reference evidence="1" key="1">
    <citation type="submission" date="2020-08" db="EMBL/GenBank/DDBJ databases">
        <title>Multicomponent nature underlies the extraordinary mechanical properties of spider dragline silk.</title>
        <authorList>
            <person name="Kono N."/>
            <person name="Nakamura H."/>
            <person name="Mori M."/>
            <person name="Yoshida Y."/>
            <person name="Ohtoshi R."/>
            <person name="Malay A.D."/>
            <person name="Moran D.A.P."/>
            <person name="Tomita M."/>
            <person name="Numata K."/>
            <person name="Arakawa K."/>
        </authorList>
    </citation>
    <scope>NUCLEOTIDE SEQUENCE</scope>
</reference>